<evidence type="ECO:0000313" key="3">
    <source>
        <dbReference type="EMBL" id="SFC83928.1"/>
    </source>
</evidence>
<organism evidence="3 4">
    <name type="scientific">Algibacter pectinivorans</name>
    <dbReference type="NCBI Taxonomy" id="870482"/>
    <lineage>
        <taxon>Bacteria</taxon>
        <taxon>Pseudomonadati</taxon>
        <taxon>Bacteroidota</taxon>
        <taxon>Flavobacteriia</taxon>
        <taxon>Flavobacteriales</taxon>
        <taxon>Flavobacteriaceae</taxon>
        <taxon>Algibacter</taxon>
    </lineage>
</organism>
<dbReference type="Pfam" id="PF04784">
    <property type="entry name" value="DUF547"/>
    <property type="match status" value="1"/>
</dbReference>
<dbReference type="STRING" id="870482.SAMN04487987_101216"/>
<dbReference type="OrthoDB" id="526867at2"/>
<keyword evidence="1" id="KW-0732">Signal</keyword>
<protein>
    <recommendedName>
        <fullName evidence="2">DUF547 domain-containing protein</fullName>
    </recommendedName>
</protein>
<dbReference type="PANTHER" id="PTHR46361">
    <property type="entry name" value="ELECTRON CARRIER/ PROTEIN DISULFIDE OXIDOREDUCTASE"/>
    <property type="match status" value="1"/>
</dbReference>
<evidence type="ECO:0000256" key="1">
    <source>
        <dbReference type="SAM" id="SignalP"/>
    </source>
</evidence>
<proteinExistence type="predicted"/>
<reference evidence="4" key="1">
    <citation type="submission" date="2016-10" db="EMBL/GenBank/DDBJ databases">
        <authorList>
            <person name="Varghese N."/>
            <person name="Submissions S."/>
        </authorList>
    </citation>
    <scope>NUCLEOTIDE SEQUENCE [LARGE SCALE GENOMIC DNA]</scope>
    <source>
        <strain evidence="4">DSM 25730</strain>
    </source>
</reference>
<dbReference type="RefSeq" id="WP_092847954.1">
    <property type="nucleotide sequence ID" value="NZ_FOMI01000001.1"/>
</dbReference>
<dbReference type="InterPro" id="IPR006869">
    <property type="entry name" value="DUF547"/>
</dbReference>
<evidence type="ECO:0000313" key="4">
    <source>
        <dbReference type="Proteomes" id="UP000199439"/>
    </source>
</evidence>
<sequence>MKHLFAITLVLLLAACAGTKNIPEQPTAEPQPIEKTEQVVIKQTIPTETTQKTPVTKVPEPTKNIEQETTEVEVSTFNHNDWDRLLQKHVSDQGNVNYKALKTNRKALTAYIIKLGNHVPDNTWLKEDKLAYWINAYNALTVDLILRHYPIKSIKDIKDPWDQRFWKLGNKWYNLNEIEHDILRKMDDPRIHFAIVCASYSCPKLQNEAFTTQTINSQLNAATKAFLSDPARNEISENSINISKIFQWFSKDFKQHGSLIDFLNKYSAITISAKAKKSYKDYNWDLNE</sequence>
<feature type="signal peptide" evidence="1">
    <location>
        <begin position="1"/>
        <end position="17"/>
    </location>
</feature>
<gene>
    <name evidence="3" type="ORF">SAMN04487987_101216</name>
</gene>
<dbReference type="PANTHER" id="PTHR46361:SF3">
    <property type="entry name" value="ELECTRON CARRIER_ PROTEIN DISULFIDE OXIDOREDUCTASE"/>
    <property type="match status" value="1"/>
</dbReference>
<evidence type="ECO:0000259" key="2">
    <source>
        <dbReference type="Pfam" id="PF04784"/>
    </source>
</evidence>
<dbReference type="AlphaFoldDB" id="A0A1I1ML58"/>
<dbReference type="EMBL" id="FOMI01000001">
    <property type="protein sequence ID" value="SFC83928.1"/>
    <property type="molecule type" value="Genomic_DNA"/>
</dbReference>
<keyword evidence="4" id="KW-1185">Reference proteome</keyword>
<feature type="domain" description="DUF547" evidence="2">
    <location>
        <begin position="124"/>
        <end position="227"/>
    </location>
</feature>
<accession>A0A1I1ML58</accession>
<dbReference type="PROSITE" id="PS51257">
    <property type="entry name" value="PROKAR_LIPOPROTEIN"/>
    <property type="match status" value="1"/>
</dbReference>
<name>A0A1I1ML58_9FLAO</name>
<dbReference type="Proteomes" id="UP000199439">
    <property type="component" value="Unassembled WGS sequence"/>
</dbReference>
<feature type="chain" id="PRO_5011681124" description="DUF547 domain-containing protein" evidence="1">
    <location>
        <begin position="18"/>
        <end position="288"/>
    </location>
</feature>